<dbReference type="PANTHER" id="PTHR46512">
    <property type="entry name" value="PEPTIDYLPROLYL ISOMERASE"/>
    <property type="match status" value="1"/>
</dbReference>
<dbReference type="Gene3D" id="1.25.40.10">
    <property type="entry name" value="Tetratricopeptide repeat domain"/>
    <property type="match status" value="1"/>
</dbReference>
<proteinExistence type="predicted"/>
<dbReference type="VEuPathDB" id="PlasmoDB:PocGH01_14011700"/>
<feature type="compositionally biased region" description="Polar residues" evidence="1">
    <location>
        <begin position="184"/>
        <end position="194"/>
    </location>
</feature>
<dbReference type="PANTHER" id="PTHR46512:SF1">
    <property type="entry name" value="PEPTIDYLPROLYL ISOMERASE"/>
    <property type="match status" value="1"/>
</dbReference>
<name>A0A1C3L4D4_PLAOA</name>
<evidence type="ECO:0000256" key="1">
    <source>
        <dbReference type="SAM" id="MobiDB-lite"/>
    </source>
</evidence>
<dbReference type="Proteomes" id="UP000243200">
    <property type="component" value="Chromosome 14"/>
</dbReference>
<gene>
    <name evidence="2" type="primary">PowCR01_140006400</name>
    <name evidence="2" type="ORF">POWCR01_140006400</name>
</gene>
<dbReference type="AlphaFoldDB" id="A0A1C3L4D4"/>
<dbReference type="GO" id="GO:0044183">
    <property type="term" value="F:protein folding chaperone"/>
    <property type="evidence" value="ECO:0007669"/>
    <property type="project" value="TreeGrafter"/>
</dbReference>
<dbReference type="GO" id="GO:0012505">
    <property type="term" value="C:endomembrane system"/>
    <property type="evidence" value="ECO:0007669"/>
    <property type="project" value="TreeGrafter"/>
</dbReference>
<dbReference type="GO" id="GO:0005740">
    <property type="term" value="C:mitochondrial envelope"/>
    <property type="evidence" value="ECO:0007669"/>
    <property type="project" value="TreeGrafter"/>
</dbReference>
<dbReference type="OrthoDB" id="392073at2759"/>
<protein>
    <submittedName>
        <fullName evidence="2">Uncharacterized protein</fullName>
    </submittedName>
</protein>
<reference evidence="2 3" key="1">
    <citation type="submission" date="2016-06" db="EMBL/GenBank/DDBJ databases">
        <authorList>
            <consortium name="Pathogen Informatics"/>
        </authorList>
    </citation>
    <scope>NUCLEOTIDE SEQUENCE [LARGE SCALE GENOMIC DNA]</scope>
    <source>
        <strain evidence="2">PowCR01</strain>
    </source>
</reference>
<feature type="region of interest" description="Disordered" evidence="1">
    <location>
        <begin position="173"/>
        <end position="228"/>
    </location>
</feature>
<dbReference type="InterPro" id="IPR011990">
    <property type="entry name" value="TPR-like_helical_dom_sf"/>
</dbReference>
<organism evidence="2 3">
    <name type="scientific">Plasmodium ovale</name>
    <name type="common">malaria parasite P. ovale</name>
    <dbReference type="NCBI Taxonomy" id="36330"/>
    <lineage>
        <taxon>Eukaryota</taxon>
        <taxon>Sar</taxon>
        <taxon>Alveolata</taxon>
        <taxon>Apicomplexa</taxon>
        <taxon>Aconoidasida</taxon>
        <taxon>Haemosporida</taxon>
        <taxon>Plasmodiidae</taxon>
        <taxon>Plasmodium</taxon>
        <taxon>Plasmodium (Plasmodium)</taxon>
    </lineage>
</organism>
<dbReference type="GO" id="GO:0005829">
    <property type="term" value="C:cytosol"/>
    <property type="evidence" value="ECO:0007669"/>
    <property type="project" value="TreeGrafter"/>
</dbReference>
<dbReference type="SUPFAM" id="SSF48452">
    <property type="entry name" value="TPR-like"/>
    <property type="match status" value="1"/>
</dbReference>
<dbReference type="VEuPathDB" id="PlasmoDB:POWCR01_140006400"/>
<evidence type="ECO:0000313" key="3">
    <source>
        <dbReference type="Proteomes" id="UP000243200"/>
    </source>
</evidence>
<dbReference type="EMBL" id="LT594518">
    <property type="protein sequence ID" value="SBT82203.1"/>
    <property type="molecule type" value="Genomic_DNA"/>
</dbReference>
<dbReference type="InterPro" id="IPR050754">
    <property type="entry name" value="FKBP4/5/8-like"/>
</dbReference>
<dbReference type="GO" id="GO:0016020">
    <property type="term" value="C:membrane"/>
    <property type="evidence" value="ECO:0007669"/>
    <property type="project" value="TreeGrafter"/>
</dbReference>
<evidence type="ECO:0000313" key="2">
    <source>
        <dbReference type="EMBL" id="SBT82203.1"/>
    </source>
</evidence>
<feature type="compositionally biased region" description="Low complexity" evidence="1">
    <location>
        <begin position="200"/>
        <end position="228"/>
    </location>
</feature>
<sequence>MITDSEAPTYNFNSDDEAPCEYLNDIYAISEDTFSFKIIKQLGEGYHSPGNGHKVKIIYYELGFEDNITTASVYLGKNDKLPYICEIAVKCMKPNEVCIIQAPKSFIKIFKNSEKKRKYDKKENFKVAFKKALRFKQKCVKEYSSFPTVLQFKSIKISSNDIQLLLRKKKIRNKNNSKNEQKGETNWASATNTGKGDEANNVLNTSSTNNVLNTSSTNNVRNTSSTNNAKYREDMNEQGMLHENTDFLTLEDINHVRYKILKEKDLCTYVVYLKDFSRVDILNDDNTIIKEVIKEGKGIVTPKKNDYIDFFIEEEKKKEYIHTIFDLENLKYRGLFKVLQNMKKKEMSKIILKDLECFHIYYSEEYKFIKQGQDTNTINACTTQNKREFFTNSAINTDNNGEDNNMNNTQTSCNNMSKNGKMENSGMENEYNYGNSISKEHPRQRKEIILELVDFKKSKTVNIKSIVNLSVTDKLLFYVYEKDKKKYFNKPTIDAECELIISLSIGKDMNKTKNSKLLLPIRYCYNDDAIKRDKAYFLFSYGSCFTSPLWFYECFKGLKEGDEVVIPLSKNKNIFSENHFVYQLIFDDIKEDEPRRIQKKKLKTHSPSVNQIIYKLNNTRCKSKSVRENAKRRSNSNAQWMRGKMSDEENFLQSLISCRNKGKGFFIINGLKKQQVNRFCDDFFSLQNCFIEKISYKEEFINSPFYHSAFRNVKRKKFYKKIINIKREECDNRERQGQHKPQHFAPQECRRHHVISSLYRRTSHVEKRNGTGLNNRSFHNALKSVYFDKSFYEKDAILKIKIVKLICKKKDPWNMNVSEQIENLKIYNEMGNRFMKKGLHNAASLYYKKGFDVFRFSKIYNIIFEEKKLSSLDLENDDQLMQLTQYVERILTNMSISFYKMSNYSECINFAEKAGVINPHNVKSIYWKHMAYLQQNKYAEVIQNLNNAFCLNDVTLLKLYNTARLIKKKHDDNFNSLFYAMYDQKGI</sequence>
<accession>A0A1C3L4D4</accession>